<dbReference type="AlphaFoldDB" id="A0A3A9KR59"/>
<reference evidence="2 3" key="1">
    <citation type="submission" date="2017-10" db="EMBL/GenBank/DDBJ databases">
        <title>Bacillus sp. nov., a halophilic bacterium isolated from a Keqin Lake.</title>
        <authorList>
            <person name="Wang H."/>
        </authorList>
    </citation>
    <scope>NUCLEOTIDE SEQUENCE [LARGE SCALE GENOMIC DNA]</scope>
    <source>
        <strain evidence="2 3">KCTC 13187</strain>
    </source>
</reference>
<name>A0A3A9KR59_9BACI</name>
<dbReference type="RefSeq" id="WP_110937357.1">
    <property type="nucleotide sequence ID" value="NZ_KZ614146.1"/>
</dbReference>
<dbReference type="InterPro" id="IPR000626">
    <property type="entry name" value="Ubiquitin-like_dom"/>
</dbReference>
<sequence length="68" mass="8064">MADKKKKQRFYVEENESIDACLDRMKNDGYTPVHRMEEPVLKEVKKNGKIEIEVSHQRIVFEGKLLED</sequence>
<dbReference type="InterPro" id="IPR025930">
    <property type="entry name" value="NETI"/>
</dbReference>
<dbReference type="EMBL" id="PDOE01000004">
    <property type="protein sequence ID" value="RKL67156.1"/>
    <property type="molecule type" value="Genomic_DNA"/>
</dbReference>
<dbReference type="Proteomes" id="UP000281498">
    <property type="component" value="Unassembled WGS sequence"/>
</dbReference>
<dbReference type="PROSITE" id="PS50053">
    <property type="entry name" value="UBIQUITIN_2"/>
    <property type="match status" value="1"/>
</dbReference>
<dbReference type="Pfam" id="PF14044">
    <property type="entry name" value="NETI"/>
    <property type="match status" value="1"/>
</dbReference>
<proteinExistence type="predicted"/>
<keyword evidence="3" id="KW-1185">Reference proteome</keyword>
<gene>
    <name evidence="2" type="ORF">CR203_11635</name>
</gene>
<evidence type="ECO:0000313" key="3">
    <source>
        <dbReference type="Proteomes" id="UP000281498"/>
    </source>
</evidence>
<evidence type="ECO:0000313" key="2">
    <source>
        <dbReference type="EMBL" id="RKL67156.1"/>
    </source>
</evidence>
<protein>
    <recommendedName>
        <fullName evidence="1">Ubiquitin-like domain-containing protein</fullName>
    </recommendedName>
</protein>
<feature type="domain" description="Ubiquitin-like" evidence="1">
    <location>
        <begin position="41"/>
        <end position="68"/>
    </location>
</feature>
<comment type="caution">
    <text evidence="2">The sequence shown here is derived from an EMBL/GenBank/DDBJ whole genome shotgun (WGS) entry which is preliminary data.</text>
</comment>
<dbReference type="OrthoDB" id="2354098at2"/>
<organism evidence="2 3">
    <name type="scientific">Salipaludibacillus neizhouensis</name>
    <dbReference type="NCBI Taxonomy" id="885475"/>
    <lineage>
        <taxon>Bacteria</taxon>
        <taxon>Bacillati</taxon>
        <taxon>Bacillota</taxon>
        <taxon>Bacilli</taxon>
        <taxon>Bacillales</taxon>
        <taxon>Bacillaceae</taxon>
    </lineage>
</organism>
<evidence type="ECO:0000259" key="1">
    <source>
        <dbReference type="PROSITE" id="PS50053"/>
    </source>
</evidence>
<accession>A0A3A9KR59</accession>